<evidence type="ECO:0000256" key="4">
    <source>
        <dbReference type="ARBA" id="ARBA00023027"/>
    </source>
</evidence>
<evidence type="ECO:0000313" key="8">
    <source>
        <dbReference type="EMBL" id="VTQ84597.1"/>
    </source>
</evidence>
<proteinExistence type="predicted"/>
<dbReference type="GO" id="GO:0043115">
    <property type="term" value="F:precorrin-2 dehydrogenase activity"/>
    <property type="evidence" value="ECO:0007669"/>
    <property type="project" value="UniProtKB-EC"/>
</dbReference>
<dbReference type="Pfam" id="PF14824">
    <property type="entry name" value="Sirohm_synth_M"/>
    <property type="match status" value="1"/>
</dbReference>
<evidence type="ECO:0000256" key="3">
    <source>
        <dbReference type="ARBA" id="ARBA00023002"/>
    </source>
</evidence>
<dbReference type="Gene3D" id="1.10.8.610">
    <property type="entry name" value="SirC, precorrin-2 dehydrogenase, C-terminal helical domain-like"/>
    <property type="match status" value="1"/>
</dbReference>
<comment type="catalytic activity">
    <reaction evidence="6">
        <text>precorrin-2 + NAD(+) = sirohydrochlorin + NADH + 2 H(+)</text>
        <dbReference type="Rhea" id="RHEA:15613"/>
        <dbReference type="ChEBI" id="CHEBI:15378"/>
        <dbReference type="ChEBI" id="CHEBI:57540"/>
        <dbReference type="ChEBI" id="CHEBI:57945"/>
        <dbReference type="ChEBI" id="CHEBI:58351"/>
        <dbReference type="ChEBI" id="CHEBI:58827"/>
        <dbReference type="EC" id="1.3.1.76"/>
    </reaction>
</comment>
<evidence type="ECO:0000313" key="9">
    <source>
        <dbReference type="Proteomes" id="UP000308489"/>
    </source>
</evidence>
<dbReference type="PANTHER" id="PTHR35330:SF1">
    <property type="entry name" value="SIROHEME BIOSYNTHESIS PROTEIN MET8"/>
    <property type="match status" value="1"/>
</dbReference>
<dbReference type="InterPro" id="IPR006367">
    <property type="entry name" value="Sirohaem_synthase_N"/>
</dbReference>
<organism evidence="8 9">
    <name type="scientific">Hathewaya histolytica</name>
    <name type="common">Clostridium histolyticum</name>
    <dbReference type="NCBI Taxonomy" id="1498"/>
    <lineage>
        <taxon>Bacteria</taxon>
        <taxon>Bacillati</taxon>
        <taxon>Bacillota</taxon>
        <taxon>Clostridia</taxon>
        <taxon>Eubacteriales</taxon>
        <taxon>Clostridiaceae</taxon>
        <taxon>Hathewaya</taxon>
    </lineage>
</organism>
<feature type="domain" description="Siroheme synthase central" evidence="7">
    <location>
        <begin position="120"/>
        <end position="146"/>
    </location>
</feature>
<keyword evidence="5" id="KW-0627">Porphyrin biosynthesis</keyword>
<dbReference type="UniPathway" id="UPA00262">
    <property type="reaction ID" value="UER00222"/>
</dbReference>
<dbReference type="PANTHER" id="PTHR35330">
    <property type="entry name" value="SIROHEME BIOSYNTHESIS PROTEIN MET8"/>
    <property type="match status" value="1"/>
</dbReference>
<evidence type="ECO:0000256" key="6">
    <source>
        <dbReference type="ARBA" id="ARBA00047561"/>
    </source>
</evidence>
<name>A0A4V6KCB0_HATHI</name>
<keyword evidence="9" id="KW-1185">Reference proteome</keyword>
<evidence type="ECO:0000256" key="1">
    <source>
        <dbReference type="ARBA" id="ARBA00005010"/>
    </source>
</evidence>
<dbReference type="RefSeq" id="WP_138209349.1">
    <property type="nucleotide sequence ID" value="NZ_CBCRUQ010000029.1"/>
</dbReference>
<reference evidence="8 9" key="1">
    <citation type="submission" date="2019-05" db="EMBL/GenBank/DDBJ databases">
        <authorList>
            <consortium name="Pathogen Informatics"/>
        </authorList>
    </citation>
    <scope>NUCLEOTIDE SEQUENCE [LARGE SCALE GENOMIC DNA]</scope>
    <source>
        <strain evidence="8 9">NCTC503</strain>
    </source>
</reference>
<dbReference type="GO" id="GO:0019354">
    <property type="term" value="P:siroheme biosynthetic process"/>
    <property type="evidence" value="ECO:0007669"/>
    <property type="project" value="UniProtKB-UniPathway"/>
</dbReference>
<dbReference type="InterPro" id="IPR028161">
    <property type="entry name" value="Met8-like"/>
</dbReference>
<evidence type="ECO:0000256" key="2">
    <source>
        <dbReference type="ARBA" id="ARBA00012400"/>
    </source>
</evidence>
<dbReference type="GO" id="GO:0004325">
    <property type="term" value="F:ferrochelatase activity"/>
    <property type="evidence" value="ECO:0007669"/>
    <property type="project" value="InterPro"/>
</dbReference>
<keyword evidence="4" id="KW-0520">NAD</keyword>
<dbReference type="InterPro" id="IPR042518">
    <property type="entry name" value="SirC_C"/>
</dbReference>
<dbReference type="Proteomes" id="UP000308489">
    <property type="component" value="Chromosome 1"/>
</dbReference>
<dbReference type="InterPro" id="IPR028281">
    <property type="entry name" value="Sirohaem_synthase_central"/>
</dbReference>
<dbReference type="EC" id="1.3.1.76" evidence="2"/>
<accession>A0A4V6KCB0</accession>
<sequence length="200" mass="22895">MYYPLMIEMKDKNVYIIGGGKVAIRKARKFLEYGAKVIVISPEFIEEFYTLKTSVGKNLSIISENYNKELVKNAFLVIGATNIDKVNQEIAMFCKGNNIMCNIVDSMELSDFIVPSTIKRGDLEIAISTLGNSPSLCAKIRKELEEKYDDTFDEYVKLLGEGRALVLEKYVDEKKKKDILNSMVQMTKEELEEYIKFLKL</sequence>
<dbReference type="SUPFAM" id="SSF75615">
    <property type="entry name" value="Siroheme synthase middle domains-like"/>
    <property type="match status" value="1"/>
</dbReference>
<protein>
    <recommendedName>
        <fullName evidence="2">precorrin-2 dehydrogenase</fullName>
        <ecNumber evidence="2">1.3.1.76</ecNumber>
    </recommendedName>
</protein>
<comment type="pathway">
    <text evidence="1">Porphyrin-containing compound metabolism; siroheme biosynthesis; sirohydrochlorin from precorrin-2: step 1/1.</text>
</comment>
<dbReference type="Pfam" id="PF13241">
    <property type="entry name" value="NAD_binding_7"/>
    <property type="match status" value="1"/>
</dbReference>
<dbReference type="KEGG" id="hhw:NCTC503_00578"/>
<dbReference type="EMBL" id="LR590481">
    <property type="protein sequence ID" value="VTQ84597.1"/>
    <property type="molecule type" value="Genomic_DNA"/>
</dbReference>
<dbReference type="AlphaFoldDB" id="A0A4V6KCB0"/>
<keyword evidence="3" id="KW-0560">Oxidoreductase</keyword>
<dbReference type="Gene3D" id="3.40.50.720">
    <property type="entry name" value="NAD(P)-binding Rossmann-like Domain"/>
    <property type="match status" value="1"/>
</dbReference>
<gene>
    <name evidence="8" type="primary">cysG_1</name>
    <name evidence="8" type="ORF">NCTC503_00578</name>
</gene>
<dbReference type="NCBIfam" id="TIGR01470">
    <property type="entry name" value="cysG_Nterm"/>
    <property type="match status" value="1"/>
</dbReference>
<dbReference type="OrthoDB" id="9773765at2"/>
<dbReference type="InterPro" id="IPR036291">
    <property type="entry name" value="NAD(P)-bd_dom_sf"/>
</dbReference>
<dbReference type="SUPFAM" id="SSF51735">
    <property type="entry name" value="NAD(P)-binding Rossmann-fold domains"/>
    <property type="match status" value="1"/>
</dbReference>
<evidence type="ECO:0000256" key="5">
    <source>
        <dbReference type="ARBA" id="ARBA00023244"/>
    </source>
</evidence>
<evidence type="ECO:0000259" key="7">
    <source>
        <dbReference type="Pfam" id="PF14824"/>
    </source>
</evidence>